<keyword evidence="2" id="KW-0813">Transport</keyword>
<keyword evidence="11" id="KW-1185">Reference proteome</keyword>
<dbReference type="Proteomes" id="UP001523565">
    <property type="component" value="Unassembled WGS sequence"/>
</dbReference>
<protein>
    <submittedName>
        <fullName evidence="10">2-keto-3-deoxygluconate permease</fullName>
    </submittedName>
</protein>
<keyword evidence="3" id="KW-1003">Cell membrane</keyword>
<evidence type="ECO:0000256" key="5">
    <source>
        <dbReference type="ARBA" id="ARBA00022692"/>
    </source>
</evidence>
<feature type="transmembrane region" description="Helical" evidence="9">
    <location>
        <begin position="134"/>
        <end position="155"/>
    </location>
</feature>
<dbReference type="RefSeq" id="WP_262068637.1">
    <property type="nucleotide sequence ID" value="NZ_JAMXOC010000006.1"/>
</dbReference>
<dbReference type="Gene3D" id="1.20.1530.20">
    <property type="match status" value="1"/>
</dbReference>
<feature type="transmembrane region" description="Helical" evidence="9">
    <location>
        <begin position="12"/>
        <end position="32"/>
    </location>
</feature>
<dbReference type="InterPro" id="IPR004684">
    <property type="entry name" value="2keto-3dGluconate_permease"/>
</dbReference>
<sequence>MVMKAFKKVPGGTMIIPLMLGVLTNTFLPRFLEMGSFTTALFSSSGQNTMLGMMFFIMGTSLQLKEIPAVFKRGGVLLISKFIIGAGIGIAVGKIFGMEGLLGISTLAIISSITNSNGSVYLSLMKVYGDPVDCASMAVLGINNGPFLTMLALGAGGLANIPVQSLMASIVPLIIGMILGNLDESFAKFMEPGSNILIPFIGFSVGAGINLRAVAMGGIQGVVLGLVCFFVGGLFIMMCDRLIGKRPGYASWAVATAAGNAVAVPATIAAIDPAWLPYVDGATAQVAAAVVITAVLAPIGTSYWVKRYGSPQFPKYPGQFDAAKVEINHGNSAKELA</sequence>
<feature type="transmembrane region" description="Helical" evidence="9">
    <location>
        <begin position="283"/>
        <end position="305"/>
    </location>
</feature>
<feature type="transmembrane region" description="Helical" evidence="9">
    <location>
        <begin position="102"/>
        <end position="122"/>
    </location>
</feature>
<evidence type="ECO:0000256" key="9">
    <source>
        <dbReference type="SAM" id="Phobius"/>
    </source>
</evidence>
<gene>
    <name evidence="10" type="ORF">NK118_05755</name>
</gene>
<evidence type="ECO:0000256" key="1">
    <source>
        <dbReference type="ARBA" id="ARBA00006430"/>
    </source>
</evidence>
<name>A0ABT1EJ81_9FIRM</name>
<organism evidence="10 11">
    <name type="scientific">Ohessyouella blattaphilus</name>
    <dbReference type="NCBI Taxonomy" id="2949333"/>
    <lineage>
        <taxon>Bacteria</taxon>
        <taxon>Bacillati</taxon>
        <taxon>Bacillota</taxon>
        <taxon>Clostridia</taxon>
        <taxon>Lachnospirales</taxon>
        <taxon>Lachnospiraceae</taxon>
        <taxon>Ohessyouella</taxon>
    </lineage>
</organism>
<feature type="transmembrane region" description="Helical" evidence="9">
    <location>
        <begin position="249"/>
        <end position="271"/>
    </location>
</feature>
<feature type="transmembrane region" description="Helical" evidence="9">
    <location>
        <begin position="76"/>
        <end position="96"/>
    </location>
</feature>
<feature type="transmembrane region" description="Helical" evidence="9">
    <location>
        <begin position="161"/>
        <end position="182"/>
    </location>
</feature>
<keyword evidence="6" id="KW-0769">Symport</keyword>
<comment type="caution">
    <text evidence="10">The sequence shown here is derived from an EMBL/GenBank/DDBJ whole genome shotgun (WGS) entry which is preliminary data.</text>
</comment>
<evidence type="ECO:0000256" key="3">
    <source>
        <dbReference type="ARBA" id="ARBA00022475"/>
    </source>
</evidence>
<evidence type="ECO:0000256" key="2">
    <source>
        <dbReference type="ARBA" id="ARBA00022448"/>
    </source>
</evidence>
<reference evidence="10 11" key="1">
    <citation type="journal article" date="2022" name="Genome Biol. Evol.">
        <title>Host diet, physiology and behaviors set the stage for Lachnospiraceae cladogenesis.</title>
        <authorList>
            <person name="Vera-Ponce De Leon A."/>
            <person name="Schneider M."/>
            <person name="Jahnes B.C."/>
            <person name="Sadowski V."/>
            <person name="Camuy-Velez L.A."/>
            <person name="Duan J."/>
            <person name="Sabree Z.L."/>
        </authorList>
    </citation>
    <scope>NUCLEOTIDE SEQUENCE [LARGE SCALE GENOMIC DNA]</scope>
    <source>
        <strain evidence="10 11">PAL227</strain>
    </source>
</reference>
<proteinExistence type="inferred from homology"/>
<comment type="similarity">
    <text evidence="1">Belongs to the KdgT transporter family.</text>
</comment>
<keyword evidence="8 9" id="KW-0472">Membrane</keyword>
<evidence type="ECO:0000313" key="10">
    <source>
        <dbReference type="EMBL" id="MCP1109756.1"/>
    </source>
</evidence>
<feature type="transmembrane region" description="Helical" evidence="9">
    <location>
        <begin position="219"/>
        <end position="237"/>
    </location>
</feature>
<evidence type="ECO:0000256" key="7">
    <source>
        <dbReference type="ARBA" id="ARBA00022989"/>
    </source>
</evidence>
<feature type="transmembrane region" description="Helical" evidence="9">
    <location>
        <begin position="44"/>
        <end position="64"/>
    </location>
</feature>
<keyword evidence="7 9" id="KW-1133">Transmembrane helix</keyword>
<evidence type="ECO:0000256" key="4">
    <source>
        <dbReference type="ARBA" id="ARBA00022597"/>
    </source>
</evidence>
<dbReference type="Pfam" id="PF03812">
    <property type="entry name" value="KdgT"/>
    <property type="match status" value="1"/>
</dbReference>
<evidence type="ECO:0000256" key="8">
    <source>
        <dbReference type="ARBA" id="ARBA00023136"/>
    </source>
</evidence>
<keyword evidence="5 9" id="KW-0812">Transmembrane</keyword>
<evidence type="ECO:0000256" key="6">
    <source>
        <dbReference type="ARBA" id="ARBA00022847"/>
    </source>
</evidence>
<accession>A0ABT1EJ81</accession>
<dbReference type="EMBL" id="JAMZFV010000006">
    <property type="protein sequence ID" value="MCP1109756.1"/>
    <property type="molecule type" value="Genomic_DNA"/>
</dbReference>
<dbReference type="InterPro" id="IPR038770">
    <property type="entry name" value="Na+/solute_symporter_sf"/>
</dbReference>
<evidence type="ECO:0000313" key="11">
    <source>
        <dbReference type="Proteomes" id="UP001523565"/>
    </source>
</evidence>
<keyword evidence="4" id="KW-0762">Sugar transport</keyword>